<keyword evidence="3" id="KW-0808">Transferase</keyword>
<keyword evidence="3" id="KW-0489">Methyltransferase</keyword>
<evidence type="ECO:0000256" key="1">
    <source>
        <dbReference type="ARBA" id="ARBA00022763"/>
    </source>
</evidence>
<organism evidence="3 4">
    <name type="scientific">Thermobifida alba</name>
    <name type="common">Thermomonospora alba</name>
    <dbReference type="NCBI Taxonomy" id="53522"/>
    <lineage>
        <taxon>Bacteria</taxon>
        <taxon>Bacillati</taxon>
        <taxon>Actinomycetota</taxon>
        <taxon>Actinomycetes</taxon>
        <taxon>Streptosporangiales</taxon>
        <taxon>Nocardiopsidaceae</taxon>
        <taxon>Thermobifida</taxon>
    </lineage>
</organism>
<dbReference type="InterPro" id="IPR014048">
    <property type="entry name" value="MethylDNA_cys_MeTrfase_DNA-bd"/>
</dbReference>
<evidence type="ECO:0000313" key="3">
    <source>
        <dbReference type="EMBL" id="UPT23018.1"/>
    </source>
</evidence>
<dbReference type="InterPro" id="IPR052520">
    <property type="entry name" value="ATL_DNA_repair"/>
</dbReference>
<dbReference type="Proteomes" id="UP000832041">
    <property type="component" value="Chromosome"/>
</dbReference>
<dbReference type="EMBL" id="CP051627">
    <property type="protein sequence ID" value="UPT23018.1"/>
    <property type="molecule type" value="Genomic_DNA"/>
</dbReference>
<dbReference type="Pfam" id="PF01035">
    <property type="entry name" value="DNA_binding_1"/>
    <property type="match status" value="1"/>
</dbReference>
<keyword evidence="1" id="KW-0227">DNA damage</keyword>
<gene>
    <name evidence="3" type="ORF">FOF52_20450</name>
</gene>
<dbReference type="RefSeq" id="WP_248591540.1">
    <property type="nucleotide sequence ID" value="NZ_BAABEB010000011.1"/>
</dbReference>
<dbReference type="PANTHER" id="PTHR42942:SF1">
    <property type="entry name" value="ALKYLTRANSFERASE-LIKE PROTEIN 1"/>
    <property type="match status" value="1"/>
</dbReference>
<feature type="domain" description="Methylated-DNA-[protein]-cysteine S-methyltransferase DNA binding" evidence="2">
    <location>
        <begin position="11"/>
        <end position="71"/>
    </location>
</feature>
<dbReference type="PANTHER" id="PTHR42942">
    <property type="entry name" value="6-O-METHYLGUANINE DNA METHYLTRANSFERASE"/>
    <property type="match status" value="1"/>
</dbReference>
<dbReference type="GO" id="GO:0032259">
    <property type="term" value="P:methylation"/>
    <property type="evidence" value="ECO:0007669"/>
    <property type="project" value="UniProtKB-KW"/>
</dbReference>
<sequence>MPRSDGCPSEYAERVLEFVRTIPAGKVMTYGDVAEYLGAGSARSVGAVMAAWGADAPWWRVVFADGTPPSSRPERALRRYTAEDTPLLADRTRVDLGRARWDGRP</sequence>
<dbReference type="Gene3D" id="1.10.10.10">
    <property type="entry name" value="Winged helix-like DNA-binding domain superfamily/Winged helix DNA-binding domain"/>
    <property type="match status" value="1"/>
</dbReference>
<proteinExistence type="predicted"/>
<accession>A0ABY4L990</accession>
<protein>
    <submittedName>
        <fullName evidence="3">Cysteine methyltransferase</fullName>
    </submittedName>
</protein>
<dbReference type="SUPFAM" id="SSF46767">
    <property type="entry name" value="Methylated DNA-protein cysteine methyltransferase, C-terminal domain"/>
    <property type="match status" value="1"/>
</dbReference>
<dbReference type="CDD" id="cd06445">
    <property type="entry name" value="ATase"/>
    <property type="match status" value="1"/>
</dbReference>
<evidence type="ECO:0000313" key="4">
    <source>
        <dbReference type="Proteomes" id="UP000832041"/>
    </source>
</evidence>
<keyword evidence="4" id="KW-1185">Reference proteome</keyword>
<evidence type="ECO:0000259" key="2">
    <source>
        <dbReference type="Pfam" id="PF01035"/>
    </source>
</evidence>
<dbReference type="GO" id="GO:0008168">
    <property type="term" value="F:methyltransferase activity"/>
    <property type="evidence" value="ECO:0007669"/>
    <property type="project" value="UniProtKB-KW"/>
</dbReference>
<dbReference type="InterPro" id="IPR036388">
    <property type="entry name" value="WH-like_DNA-bd_sf"/>
</dbReference>
<reference evidence="3 4" key="1">
    <citation type="submission" date="2020-04" db="EMBL/GenBank/DDBJ databases">
        <title>Thermobifida alba genome sequencing and assembly.</title>
        <authorList>
            <person name="Luzics S."/>
            <person name="Horvath B."/>
            <person name="Nagy I."/>
            <person name="Toth A."/>
            <person name="Nagy I."/>
            <person name="Kukolya J."/>
        </authorList>
    </citation>
    <scope>NUCLEOTIDE SEQUENCE [LARGE SCALE GENOMIC DNA]</scope>
    <source>
        <strain evidence="3 4">DSM 43795</strain>
    </source>
</reference>
<dbReference type="InterPro" id="IPR036217">
    <property type="entry name" value="MethylDNA_cys_MeTrfase_DNAb"/>
</dbReference>
<name>A0ABY4L990_THEAE</name>